<dbReference type="InterPro" id="IPR011989">
    <property type="entry name" value="ARM-like"/>
</dbReference>
<comment type="caution">
    <text evidence="1">The sequence shown here is derived from an EMBL/GenBank/DDBJ whole genome shotgun (WGS) entry which is preliminary data.</text>
</comment>
<dbReference type="InterPro" id="IPR016024">
    <property type="entry name" value="ARM-type_fold"/>
</dbReference>
<dbReference type="EMBL" id="SIHJ01000001">
    <property type="protein sequence ID" value="TWT37807.1"/>
    <property type="molecule type" value="Genomic_DNA"/>
</dbReference>
<evidence type="ECO:0000313" key="2">
    <source>
        <dbReference type="Proteomes" id="UP000316714"/>
    </source>
</evidence>
<reference evidence="1 2" key="1">
    <citation type="submission" date="2019-02" db="EMBL/GenBank/DDBJ databases">
        <title>Deep-cultivation of Planctomycetes and their phenomic and genomic characterization uncovers novel biology.</title>
        <authorList>
            <person name="Wiegand S."/>
            <person name="Jogler M."/>
            <person name="Boedeker C."/>
            <person name="Pinto D."/>
            <person name="Vollmers J."/>
            <person name="Rivas-Marin E."/>
            <person name="Kohn T."/>
            <person name="Peeters S.H."/>
            <person name="Heuer A."/>
            <person name="Rast P."/>
            <person name="Oberbeckmann S."/>
            <person name="Bunk B."/>
            <person name="Jeske O."/>
            <person name="Meyerdierks A."/>
            <person name="Storesund J.E."/>
            <person name="Kallscheuer N."/>
            <person name="Luecker S."/>
            <person name="Lage O.M."/>
            <person name="Pohl T."/>
            <person name="Merkel B.J."/>
            <person name="Hornburger P."/>
            <person name="Mueller R.-W."/>
            <person name="Bruemmer F."/>
            <person name="Labrenz M."/>
            <person name="Spormann A.M."/>
            <person name="Op Den Camp H."/>
            <person name="Overmann J."/>
            <person name="Amann R."/>
            <person name="Jetten M.S.M."/>
            <person name="Mascher T."/>
            <person name="Medema M.H."/>
            <person name="Devos D.P."/>
            <person name="Kaster A.-K."/>
            <person name="Ovreas L."/>
            <person name="Rohde M."/>
            <person name="Galperin M.Y."/>
            <person name="Jogler C."/>
        </authorList>
    </citation>
    <scope>NUCLEOTIDE SEQUENCE [LARGE SCALE GENOMIC DNA]</scope>
    <source>
        <strain evidence="1 2">KOR34</strain>
    </source>
</reference>
<dbReference type="SUPFAM" id="SSF48371">
    <property type="entry name" value="ARM repeat"/>
    <property type="match status" value="1"/>
</dbReference>
<sequence>MMPEHTDCSVTHGQIAMGLCPWCDAELSSDAAREDTAAARTRKCFWSTTAMATALENLDSGIRSATVTNLVVEHGPEVSAAIPLLSKAFKDRSPRVRDLAHGALERLGQGLSADEARDLADHLLDSPGELAVRSLLLAYYNLGSGNFGSGPAPAN</sequence>
<dbReference type="Gene3D" id="1.25.10.10">
    <property type="entry name" value="Leucine-rich Repeat Variant"/>
    <property type="match status" value="1"/>
</dbReference>
<proteinExistence type="predicted"/>
<dbReference type="AlphaFoldDB" id="A0A5C5VIL7"/>
<dbReference type="PROSITE" id="PS50077">
    <property type="entry name" value="HEAT_REPEAT"/>
    <property type="match status" value="1"/>
</dbReference>
<evidence type="ECO:0008006" key="3">
    <source>
        <dbReference type="Google" id="ProtNLM"/>
    </source>
</evidence>
<protein>
    <recommendedName>
        <fullName evidence="3">HEAT repeat protein</fullName>
    </recommendedName>
</protein>
<evidence type="ECO:0000313" key="1">
    <source>
        <dbReference type="EMBL" id="TWT37807.1"/>
    </source>
</evidence>
<dbReference type="Proteomes" id="UP000316714">
    <property type="component" value="Unassembled WGS sequence"/>
</dbReference>
<dbReference type="InterPro" id="IPR021133">
    <property type="entry name" value="HEAT_type_2"/>
</dbReference>
<name>A0A5C5VIL7_9BACT</name>
<keyword evidence="2" id="KW-1185">Reference proteome</keyword>
<gene>
    <name evidence="1" type="ORF">KOR34_27710</name>
</gene>
<organism evidence="1 2">
    <name type="scientific">Posidoniimonas corsicana</name>
    <dbReference type="NCBI Taxonomy" id="1938618"/>
    <lineage>
        <taxon>Bacteria</taxon>
        <taxon>Pseudomonadati</taxon>
        <taxon>Planctomycetota</taxon>
        <taxon>Planctomycetia</taxon>
        <taxon>Pirellulales</taxon>
        <taxon>Lacipirellulaceae</taxon>
        <taxon>Posidoniimonas</taxon>
    </lineage>
</organism>
<accession>A0A5C5VIL7</accession>